<feature type="region of interest" description="Disordered" evidence="1">
    <location>
        <begin position="474"/>
        <end position="510"/>
    </location>
</feature>
<dbReference type="Gene3D" id="1.10.510.10">
    <property type="entry name" value="Transferase(Phosphotransferase) domain 1"/>
    <property type="match status" value="1"/>
</dbReference>
<dbReference type="EMBL" id="JAGSOG010000233">
    <property type="protein sequence ID" value="MBR7837814.1"/>
    <property type="molecule type" value="Genomic_DNA"/>
</dbReference>
<dbReference type="InterPro" id="IPR057929">
    <property type="entry name" value="RamC_N"/>
</dbReference>
<sequence>MDRRYEAYCLADPYFYDHPALREDLAPSFPQTRRTAPSGWSAGPTGDWWHLLPDGHGLPEQGWKIHVSATPVDAERVLDVVWDQCTAARLPFKFLRSRGLLFLRNSKYAERGASGKFATVYPRDEAELEHAVELLSRALDGTQGPYVLSDLRVGAGPVYVRYGSFTPRRVLTPDGESVPAIAHPDGHLVPDVRGPVFAPPQWAPLPQFLAPHLRARGEISLAGLPYQVERALHFSNGGGVYQGTDTRTGRAVVLKEARPHAGLLADGRDAVARLEAEHAALERAAGCGAGPEVIGAFTLGEHRFLVLEHVPGRTLNKLFSERFPLVGSDPDPAAVRAYTAWALGIQEKVEQAVAALHASGVVFNDLHLFNIMVRPDDTITLIDFEVAAFTENARGQTLASRAFQAPLGTAGPAVDRYALACLRLALFLPLTSLLSLDRSRAAAMARAIRTEFPDVPETFLDEAVAVITGVAEQGMKEQGTKERGTTGTTQGTVTGPAADADADAAAQAGA</sequence>
<protein>
    <submittedName>
        <fullName evidence="3">Class III lanthionine synthetase LanKC</fullName>
    </submittedName>
</protein>
<feature type="non-terminal residue" evidence="3">
    <location>
        <position position="510"/>
    </location>
</feature>
<comment type="caution">
    <text evidence="3">The sequence shown here is derived from an EMBL/GenBank/DDBJ whole genome shotgun (WGS) entry which is preliminary data.</text>
</comment>
<organism evidence="3 4">
    <name type="scientific">Actinospica durhamensis</name>
    <dbReference type="NCBI Taxonomy" id="1508375"/>
    <lineage>
        <taxon>Bacteria</taxon>
        <taxon>Bacillati</taxon>
        <taxon>Actinomycetota</taxon>
        <taxon>Actinomycetes</taxon>
        <taxon>Catenulisporales</taxon>
        <taxon>Actinospicaceae</taxon>
        <taxon>Actinospica</taxon>
    </lineage>
</organism>
<dbReference type="PROSITE" id="PS50011">
    <property type="entry name" value="PROTEIN_KINASE_DOM"/>
    <property type="match status" value="1"/>
</dbReference>
<dbReference type="Pfam" id="PF25816">
    <property type="entry name" value="RamC_N"/>
    <property type="match status" value="1"/>
</dbReference>
<dbReference type="SMART" id="SM00220">
    <property type="entry name" value="S_TKc"/>
    <property type="match status" value="1"/>
</dbReference>
<evidence type="ECO:0000259" key="2">
    <source>
        <dbReference type="PROSITE" id="PS50011"/>
    </source>
</evidence>
<dbReference type="AlphaFoldDB" id="A0A941F085"/>
<feature type="compositionally biased region" description="Low complexity" evidence="1">
    <location>
        <begin position="485"/>
        <end position="510"/>
    </location>
</feature>
<accession>A0A941F085</accession>
<dbReference type="NCBIfam" id="NF038151">
    <property type="entry name" value="lanthi_synth_III"/>
    <property type="match status" value="1"/>
</dbReference>
<feature type="compositionally biased region" description="Basic and acidic residues" evidence="1">
    <location>
        <begin position="474"/>
        <end position="484"/>
    </location>
</feature>
<feature type="domain" description="Protein kinase" evidence="2">
    <location>
        <begin position="226"/>
        <end position="510"/>
    </location>
</feature>
<dbReference type="GO" id="GO:0004672">
    <property type="term" value="F:protein kinase activity"/>
    <property type="evidence" value="ECO:0007669"/>
    <property type="project" value="InterPro"/>
</dbReference>
<dbReference type="InterPro" id="IPR011009">
    <property type="entry name" value="Kinase-like_dom_sf"/>
</dbReference>
<dbReference type="SUPFAM" id="SSF56112">
    <property type="entry name" value="Protein kinase-like (PK-like)"/>
    <property type="match status" value="1"/>
</dbReference>
<dbReference type="RefSeq" id="WP_212532277.1">
    <property type="nucleotide sequence ID" value="NZ_JAGSOG010000233.1"/>
</dbReference>
<reference evidence="3" key="1">
    <citation type="submission" date="2021-04" db="EMBL/GenBank/DDBJ databases">
        <title>Genome based classification of Actinospica acidithermotolerans sp. nov., an actinobacterium isolated from an Indonesian hot spring.</title>
        <authorList>
            <person name="Kusuma A.B."/>
            <person name="Putra K.E."/>
            <person name="Nafisah S."/>
            <person name="Loh J."/>
            <person name="Nouioui I."/>
            <person name="Goodfellow M."/>
        </authorList>
    </citation>
    <scope>NUCLEOTIDE SEQUENCE</scope>
    <source>
        <strain evidence="3">CSCA 57</strain>
    </source>
</reference>
<evidence type="ECO:0000256" key="1">
    <source>
        <dbReference type="SAM" id="MobiDB-lite"/>
    </source>
</evidence>
<dbReference type="GO" id="GO:0005524">
    <property type="term" value="F:ATP binding"/>
    <property type="evidence" value="ECO:0007669"/>
    <property type="project" value="InterPro"/>
</dbReference>
<proteinExistence type="predicted"/>
<dbReference type="InterPro" id="IPR053524">
    <property type="entry name" value="Aerial_hyphae_peptide-synth"/>
</dbReference>
<dbReference type="Pfam" id="PF00069">
    <property type="entry name" value="Pkinase"/>
    <property type="match status" value="1"/>
</dbReference>
<gene>
    <name evidence="3" type="primary">lanKC</name>
    <name evidence="3" type="ORF">KDL01_31355</name>
</gene>
<keyword evidence="4" id="KW-1185">Reference proteome</keyword>
<name>A0A941F085_9ACTN</name>
<dbReference type="InterPro" id="IPR000719">
    <property type="entry name" value="Prot_kinase_dom"/>
</dbReference>
<dbReference type="Proteomes" id="UP000675781">
    <property type="component" value="Unassembled WGS sequence"/>
</dbReference>
<evidence type="ECO:0000313" key="4">
    <source>
        <dbReference type="Proteomes" id="UP000675781"/>
    </source>
</evidence>
<evidence type="ECO:0000313" key="3">
    <source>
        <dbReference type="EMBL" id="MBR7837814.1"/>
    </source>
</evidence>